<keyword evidence="2" id="KW-0472">Membrane</keyword>
<dbReference type="InterPro" id="IPR032710">
    <property type="entry name" value="NTF2-like_dom_sf"/>
</dbReference>
<feature type="domain" description="SnoaL-like" evidence="3">
    <location>
        <begin position="151"/>
        <end position="229"/>
    </location>
</feature>
<organism evidence="4 5">
    <name type="scientific">Actinomadura nitritigenes</name>
    <dbReference type="NCBI Taxonomy" id="134602"/>
    <lineage>
        <taxon>Bacteria</taxon>
        <taxon>Bacillati</taxon>
        <taxon>Actinomycetota</taxon>
        <taxon>Actinomycetes</taxon>
        <taxon>Streptosporangiales</taxon>
        <taxon>Thermomonosporaceae</taxon>
        <taxon>Actinomadura</taxon>
    </lineage>
</organism>
<keyword evidence="2" id="KW-1133">Transmembrane helix</keyword>
<evidence type="ECO:0000256" key="1">
    <source>
        <dbReference type="SAM" id="MobiDB-lite"/>
    </source>
</evidence>
<keyword evidence="5" id="KW-1185">Reference proteome</keyword>
<dbReference type="Proteomes" id="UP000666915">
    <property type="component" value="Unassembled WGS sequence"/>
</dbReference>
<accession>A0ABS3RA14</accession>
<sequence length="280" mass="29538">MTGPGGTVSLAEMLDERRHLLDIAEWMFGADAADRIVHETYRRWYALDDDERAGIAVPRAWLTRVAGGICLDLLATGGHAGSRDIAVRGDGSVRGEVGLRGEVGPRGEVGLRRDQVRRPGPVTDPVAAWLRRHPRPDRSGEALLARHDGVVRRFAAACGAGDAAALASVLAADAIVVSDGGGKVRAAAHPAHGADAVARFMTALLAGRPRTVVTVRSVNGRTGLVLHRTGRAVAVVGVSTAGTAVTAVWIMLNPDKLRRWHHPEHDAPPVQAPGRDGGSR</sequence>
<evidence type="ECO:0000313" key="5">
    <source>
        <dbReference type="Proteomes" id="UP000666915"/>
    </source>
</evidence>
<feature type="region of interest" description="Disordered" evidence="1">
    <location>
        <begin position="260"/>
        <end position="280"/>
    </location>
</feature>
<evidence type="ECO:0000259" key="3">
    <source>
        <dbReference type="Pfam" id="PF12680"/>
    </source>
</evidence>
<dbReference type="PANTHER" id="PTHR30173">
    <property type="entry name" value="SIGMA 19 FACTOR"/>
    <property type="match status" value="1"/>
</dbReference>
<dbReference type="RefSeq" id="WP_208271378.1">
    <property type="nucleotide sequence ID" value="NZ_BAAAGM010000052.1"/>
</dbReference>
<comment type="caution">
    <text evidence="4">The sequence shown here is derived from an EMBL/GenBank/DDBJ whole genome shotgun (WGS) entry which is preliminary data.</text>
</comment>
<dbReference type="EMBL" id="JAGEOK010000030">
    <property type="protein sequence ID" value="MBO2443053.1"/>
    <property type="molecule type" value="Genomic_DNA"/>
</dbReference>
<dbReference type="InterPro" id="IPR052704">
    <property type="entry name" value="ECF_Sigma-70_Domain"/>
</dbReference>
<dbReference type="Gene3D" id="3.10.450.50">
    <property type="match status" value="1"/>
</dbReference>
<dbReference type="PANTHER" id="PTHR30173:SF43">
    <property type="entry name" value="ECF RNA POLYMERASE SIGMA FACTOR SIGI-RELATED"/>
    <property type="match status" value="1"/>
</dbReference>
<name>A0ABS3RA14_9ACTN</name>
<dbReference type="Pfam" id="PF12680">
    <property type="entry name" value="SnoaL_2"/>
    <property type="match status" value="1"/>
</dbReference>
<dbReference type="SUPFAM" id="SSF54427">
    <property type="entry name" value="NTF2-like"/>
    <property type="match status" value="1"/>
</dbReference>
<dbReference type="InterPro" id="IPR037401">
    <property type="entry name" value="SnoaL-like"/>
</dbReference>
<evidence type="ECO:0000313" key="4">
    <source>
        <dbReference type="EMBL" id="MBO2443053.1"/>
    </source>
</evidence>
<keyword evidence="2" id="KW-0812">Transmembrane</keyword>
<evidence type="ECO:0000256" key="2">
    <source>
        <dbReference type="SAM" id="Phobius"/>
    </source>
</evidence>
<gene>
    <name evidence="4" type="ORF">J4557_36550</name>
</gene>
<reference evidence="4 5" key="1">
    <citation type="submission" date="2021-03" db="EMBL/GenBank/DDBJ databases">
        <authorList>
            <person name="Kanchanasin P."/>
            <person name="Saeng-In P."/>
            <person name="Phongsopitanun W."/>
            <person name="Yuki M."/>
            <person name="Kudo T."/>
            <person name="Ohkuma M."/>
            <person name="Tanasupawat S."/>
        </authorList>
    </citation>
    <scope>NUCLEOTIDE SEQUENCE [LARGE SCALE GENOMIC DNA]</scope>
    <source>
        <strain evidence="4 5">L46</strain>
    </source>
</reference>
<feature type="transmembrane region" description="Helical" evidence="2">
    <location>
        <begin position="232"/>
        <end position="252"/>
    </location>
</feature>
<proteinExistence type="predicted"/>
<protein>
    <submittedName>
        <fullName evidence="4">Nuclear transport factor 2 family protein</fullName>
    </submittedName>
</protein>